<feature type="region of interest" description="Disordered" evidence="1">
    <location>
        <begin position="240"/>
        <end position="276"/>
    </location>
</feature>
<protein>
    <submittedName>
        <fullName evidence="3">Uncharacterized protein</fullName>
    </submittedName>
</protein>
<evidence type="ECO:0000256" key="1">
    <source>
        <dbReference type="SAM" id="MobiDB-lite"/>
    </source>
</evidence>
<reference evidence="3 4" key="1">
    <citation type="submission" date="2009-08" db="EMBL/GenBank/DDBJ databases">
        <title>The Genome Sequence of Spizellomyces punctatus strain DAOM BR117.</title>
        <authorList>
            <consortium name="The Broad Institute Genome Sequencing Platform"/>
            <person name="Russ C."/>
            <person name="Cuomo C."/>
            <person name="Shea T."/>
            <person name="Young S.K."/>
            <person name="Zeng Q."/>
            <person name="Koehrsen M."/>
            <person name="Haas B."/>
            <person name="Borodovsky M."/>
            <person name="Guigo R."/>
            <person name="Alvarado L."/>
            <person name="Berlin A."/>
            <person name="Bochicchio J."/>
            <person name="Borenstein D."/>
            <person name="Chapman S."/>
            <person name="Chen Z."/>
            <person name="Engels R."/>
            <person name="Freedman E."/>
            <person name="Gellesch M."/>
            <person name="Goldberg J."/>
            <person name="Griggs A."/>
            <person name="Gujja S."/>
            <person name="Heiman D."/>
            <person name="Hepburn T."/>
            <person name="Howarth C."/>
            <person name="Jen D."/>
            <person name="Larson L."/>
            <person name="Lewis B."/>
            <person name="Mehta T."/>
            <person name="Park D."/>
            <person name="Pearson M."/>
            <person name="Roberts A."/>
            <person name="Saif S."/>
            <person name="Shenoy N."/>
            <person name="Sisk P."/>
            <person name="Stolte C."/>
            <person name="Sykes S."/>
            <person name="Thomson T."/>
            <person name="Walk T."/>
            <person name="White J."/>
            <person name="Yandava C."/>
            <person name="Burger G."/>
            <person name="Gray M.W."/>
            <person name="Holland P.W.H."/>
            <person name="King N."/>
            <person name="Lang F.B.F."/>
            <person name="Roger A.J."/>
            <person name="Ruiz-Trillo I."/>
            <person name="Lander E."/>
            <person name="Nusbaum C."/>
        </authorList>
    </citation>
    <scope>NUCLEOTIDE SEQUENCE [LARGE SCALE GENOMIC DNA]</scope>
    <source>
        <strain evidence="3 4">DAOM BR117</strain>
    </source>
</reference>
<organism evidence="3 4">
    <name type="scientific">Spizellomyces punctatus (strain DAOM BR117)</name>
    <dbReference type="NCBI Taxonomy" id="645134"/>
    <lineage>
        <taxon>Eukaryota</taxon>
        <taxon>Fungi</taxon>
        <taxon>Fungi incertae sedis</taxon>
        <taxon>Chytridiomycota</taxon>
        <taxon>Chytridiomycota incertae sedis</taxon>
        <taxon>Chytridiomycetes</taxon>
        <taxon>Spizellomycetales</taxon>
        <taxon>Spizellomycetaceae</taxon>
        <taxon>Spizellomyces</taxon>
    </lineage>
</organism>
<feature type="compositionally biased region" description="Polar residues" evidence="1">
    <location>
        <begin position="362"/>
        <end position="376"/>
    </location>
</feature>
<dbReference type="Pfam" id="PF17010">
    <property type="entry name" value="DUF5092"/>
    <property type="match status" value="1"/>
</dbReference>
<gene>
    <name evidence="3" type="ORF">SPPG_01484</name>
</gene>
<sequence length="770" mass="84845">MSGGNDTQPLGTLQILDQIPSTTPGSSTCTDTLPLSAEEPFTLETLGQLIRAHRRQCKTLILARVETVEGRMFYYSAHQLNKVIFRKFGKEGEYLFRLYALNPLTNTEIVGDVRYFAVEAHDDGKDDDREDADWKGRRHLGPSTTSRRQSYSEMRRSSMSTLMRNSLGSRRSSIRVAEVAGPVDADLQGIAAASTKGSMDLKVEISRASRGDLAIMQTLDRLREERERKVEQDALTKRLKMQLKDRREKVKQKAEQKGDGDGRATGNLQSLRSASLENLKLPDKEVRLKSAPDLSRMASYVADLPVSMNDLHTSLSVTSLSSVGQRDSSCDQSSSPAQRHLALGASNEERKFVSTPDGLNAGSLQVPSSGLTGRRLSSPNELNTFLSTALRRGSTGGTPDTPTFKLIIRPKTMESVRKSDDALTGQVPSPVESRRKPSIVSTSGDMLNRYSASKRVEFLSPHQQPPKVADEEEQRTVQRTLSEQSKGQEDDMEAWKAELQNVKSASHESVTGEDQAKGWRLAARKLSASLGNGLDGMNRLRSRSVGHVNRDSQHRGSIGDFVRSSRSNRRSKSGKGGLSPSTADLRDTYKAVFIGTDDDFLQRACVRKMFELNALETGDASLFEIPTEVLESEGIDLPNGVHEEEEEGSAATLAQQDPYHDRYQAPTVNPDALGSRPWREFFRSGSIAHFLGDSRNSLSFDRKNLGQSLIRHRTKLLAAYLVAAGTSLRFSGLSSANLYIAIGLASAVFIVLGILLYVLHRPKSDVESEV</sequence>
<keyword evidence="2" id="KW-0472">Membrane</keyword>
<dbReference type="eggNOG" id="ENOG502SSTI">
    <property type="taxonomic scope" value="Eukaryota"/>
</dbReference>
<feature type="compositionally biased region" description="Basic and acidic residues" evidence="1">
    <location>
        <begin position="123"/>
        <end position="135"/>
    </location>
</feature>
<evidence type="ECO:0000313" key="3">
    <source>
        <dbReference type="EMBL" id="KND04038.1"/>
    </source>
</evidence>
<feature type="transmembrane region" description="Helical" evidence="2">
    <location>
        <begin position="738"/>
        <end position="759"/>
    </location>
</feature>
<dbReference type="InterPro" id="IPR031537">
    <property type="entry name" value="DUF5092"/>
</dbReference>
<proteinExistence type="predicted"/>
<feature type="compositionally biased region" description="Polar residues" evidence="1">
    <location>
        <begin position="266"/>
        <end position="276"/>
    </location>
</feature>
<feature type="region of interest" description="Disordered" evidence="1">
    <location>
        <begin position="416"/>
        <end position="491"/>
    </location>
</feature>
<keyword evidence="2" id="KW-1133">Transmembrane helix</keyword>
<feature type="compositionally biased region" description="Basic and acidic residues" evidence="1">
    <location>
        <begin position="240"/>
        <end position="262"/>
    </location>
</feature>
<feature type="region of interest" description="Disordered" evidence="1">
    <location>
        <begin position="546"/>
        <end position="581"/>
    </location>
</feature>
<keyword evidence="4" id="KW-1185">Reference proteome</keyword>
<keyword evidence="2" id="KW-0812">Transmembrane</keyword>
<evidence type="ECO:0000256" key="2">
    <source>
        <dbReference type="SAM" id="Phobius"/>
    </source>
</evidence>
<evidence type="ECO:0000313" key="4">
    <source>
        <dbReference type="Proteomes" id="UP000053201"/>
    </source>
</evidence>
<dbReference type="RefSeq" id="XP_016612077.1">
    <property type="nucleotide sequence ID" value="XM_016749802.1"/>
</dbReference>
<dbReference type="Proteomes" id="UP000053201">
    <property type="component" value="Unassembled WGS sequence"/>
</dbReference>
<name>A0A0L0HSD5_SPIPD</name>
<feature type="region of interest" description="Disordered" evidence="1">
    <location>
        <begin position="123"/>
        <end position="156"/>
    </location>
</feature>
<dbReference type="EMBL" id="KQ257451">
    <property type="protein sequence ID" value="KND04038.1"/>
    <property type="molecule type" value="Genomic_DNA"/>
</dbReference>
<dbReference type="InParanoid" id="A0A0L0HSD5"/>
<dbReference type="VEuPathDB" id="FungiDB:SPPG_01484"/>
<dbReference type="OrthoDB" id="2189509at2759"/>
<accession>A0A0L0HSD5</accession>
<dbReference type="GeneID" id="27685144"/>
<feature type="compositionally biased region" description="Polar residues" evidence="1">
    <location>
        <begin position="142"/>
        <end position="156"/>
    </location>
</feature>
<dbReference type="AlphaFoldDB" id="A0A0L0HSD5"/>
<feature type="region of interest" description="Disordered" evidence="1">
    <location>
        <begin position="352"/>
        <end position="376"/>
    </location>
</feature>